<reference evidence="3" key="2">
    <citation type="journal article" date="2021" name="PeerJ">
        <title>Extensive microbial diversity within the chicken gut microbiome revealed by metagenomics and culture.</title>
        <authorList>
            <person name="Gilroy R."/>
            <person name="Ravi A."/>
            <person name="Getino M."/>
            <person name="Pursley I."/>
            <person name="Horton D.L."/>
            <person name="Alikhan N.F."/>
            <person name="Baker D."/>
            <person name="Gharbi K."/>
            <person name="Hall N."/>
            <person name="Watson M."/>
            <person name="Adriaenssens E.M."/>
            <person name="Foster-Nyarko E."/>
            <person name="Jarju S."/>
            <person name="Secka A."/>
            <person name="Antonio M."/>
            <person name="Oren A."/>
            <person name="Chaudhuri R.R."/>
            <person name="La Ragione R."/>
            <person name="Hildebrand F."/>
            <person name="Pallen M.J."/>
        </authorList>
    </citation>
    <scope>NUCLEOTIDE SEQUENCE</scope>
    <source>
        <strain evidence="3">B1-15692</strain>
    </source>
</reference>
<dbReference type="InterPro" id="IPR001769">
    <property type="entry name" value="Gingipain"/>
</dbReference>
<dbReference type="EMBL" id="JADIMH010000062">
    <property type="protein sequence ID" value="MBO8467885.1"/>
    <property type="molecule type" value="Genomic_DNA"/>
</dbReference>
<dbReference type="Gene3D" id="3.40.50.1460">
    <property type="match status" value="1"/>
</dbReference>
<dbReference type="Proteomes" id="UP000823660">
    <property type="component" value="Unassembled WGS sequence"/>
</dbReference>
<evidence type="ECO:0000259" key="2">
    <source>
        <dbReference type="Pfam" id="PF13240"/>
    </source>
</evidence>
<gene>
    <name evidence="3" type="ORF">IAB99_09030</name>
</gene>
<protein>
    <submittedName>
        <fullName evidence="3">Zinc-ribbon domain-containing protein</fullName>
    </submittedName>
</protein>
<evidence type="ECO:0000313" key="4">
    <source>
        <dbReference type="Proteomes" id="UP000823660"/>
    </source>
</evidence>
<dbReference type="GO" id="GO:0006508">
    <property type="term" value="P:proteolysis"/>
    <property type="evidence" value="ECO:0007669"/>
    <property type="project" value="InterPro"/>
</dbReference>
<dbReference type="AlphaFoldDB" id="A0A9D9NCA6"/>
<feature type="domain" description="Zinc-ribbon" evidence="2">
    <location>
        <begin position="2"/>
        <end position="23"/>
    </location>
</feature>
<name>A0A9D9NCA6_9BACT</name>
<dbReference type="Pfam" id="PF01364">
    <property type="entry name" value="Peptidase_C25"/>
    <property type="match status" value="1"/>
</dbReference>
<accession>A0A9D9NCA6</accession>
<evidence type="ECO:0000259" key="1">
    <source>
        <dbReference type="Pfam" id="PF01364"/>
    </source>
</evidence>
<feature type="domain" description="Gingipain" evidence="1">
    <location>
        <begin position="135"/>
        <end position="456"/>
    </location>
</feature>
<comment type="caution">
    <text evidence="3">The sequence shown here is derived from an EMBL/GenBank/DDBJ whole genome shotgun (WGS) entry which is preliminary data.</text>
</comment>
<dbReference type="Pfam" id="PF13240">
    <property type="entry name" value="Zn_Ribbon_1"/>
    <property type="match status" value="1"/>
</dbReference>
<dbReference type="InterPro" id="IPR026870">
    <property type="entry name" value="Zinc_ribbon_dom"/>
</dbReference>
<proteinExistence type="predicted"/>
<evidence type="ECO:0000313" key="3">
    <source>
        <dbReference type="EMBL" id="MBO8467885.1"/>
    </source>
</evidence>
<reference evidence="3" key="1">
    <citation type="submission" date="2020-10" db="EMBL/GenBank/DDBJ databases">
        <authorList>
            <person name="Gilroy R."/>
        </authorList>
    </citation>
    <scope>NUCLEOTIDE SEQUENCE</scope>
    <source>
        <strain evidence="3">B1-15692</strain>
    </source>
</reference>
<organism evidence="3 4">
    <name type="scientific">Candidatus Cryptobacteroides faecipullorum</name>
    <dbReference type="NCBI Taxonomy" id="2840764"/>
    <lineage>
        <taxon>Bacteria</taxon>
        <taxon>Pseudomonadati</taxon>
        <taxon>Bacteroidota</taxon>
        <taxon>Bacteroidia</taxon>
        <taxon>Bacteroidales</taxon>
        <taxon>Candidatus Cryptobacteroides</taxon>
    </lineage>
</organism>
<dbReference type="GO" id="GO:0008234">
    <property type="term" value="F:cysteine-type peptidase activity"/>
    <property type="evidence" value="ECO:0007669"/>
    <property type="project" value="InterPro"/>
</dbReference>
<sequence>MFCPECGHKIEEDARFCPECGTRVDSGDAVTSKPVLQKAPEEQKGKRPLYGLVFTNIGILSEKLRAEASEVKGLLESFIEYKKSSGVYYRLIDAGNYSYGKAGLFSRERTVHLHAGSSLEEYMDILMDVHRKEEKAGKGVSEYLFIIGGSDVIPMPKIRHYIRGKNHSDKDIETDILYSWPYGEEMVSCLERMEAFRYDQLFHVGRLPLGADTSADDLTAYLQRDVDNSAGIPLDSAYGQCDPNWKNVSVRVAQDLAASGLLPDLGNRLSCDSYYRRMILSPMITSETVSRVLNTGASLYYFNLHGGEGRNMSGYFGQTLKSSGGEWFTVLTPRHLGMCLKANAVVSEACYGARFTGLDKSHSMLLSAMSASSLVFLGSSRVAWGSVDGKTATPENTPVGFADILAATFLRSVLQGKTAGEALFDARKNIFSNYELGEPIAALTVVEFNLFGDPSLGFSNESSIYPSVEDDDCKSFVPGDAEMKITACEPVTDGSEGNSVLDMVRNAVDTNINAIHSMISEYLYGNYNVEVRKPDDIFRIRFSDGREEFRFTYSTGTSGNDIKTGYMVTATPQGKINNVFSTK</sequence>